<dbReference type="EMBL" id="KQ087104">
    <property type="protein sequence ID" value="KLO03744.1"/>
    <property type="molecule type" value="Genomic_DNA"/>
</dbReference>
<evidence type="ECO:0000313" key="3">
    <source>
        <dbReference type="Proteomes" id="UP000053477"/>
    </source>
</evidence>
<dbReference type="InParanoid" id="A0A0H2QWR3"/>
<feature type="region of interest" description="Disordered" evidence="1">
    <location>
        <begin position="40"/>
        <end position="67"/>
    </location>
</feature>
<name>A0A0H2QWR3_9AGAM</name>
<dbReference type="Proteomes" id="UP000053477">
    <property type="component" value="Unassembled WGS sequence"/>
</dbReference>
<sequence>MSEGGRVLELSMCPTRPLSKRPVSVWKVACASVHVWMEGHGMPAHDHDHGHATPSTSPPPRDLARRRSIRPVDVFRALYERGMFVHGAASTR</sequence>
<gene>
    <name evidence="2" type="ORF">SCHPADRAFT_948405</name>
</gene>
<accession>A0A0H2QWR3</accession>
<evidence type="ECO:0000313" key="2">
    <source>
        <dbReference type="EMBL" id="KLO03744.1"/>
    </source>
</evidence>
<dbReference type="AlphaFoldDB" id="A0A0H2QWR3"/>
<keyword evidence="3" id="KW-1185">Reference proteome</keyword>
<protein>
    <submittedName>
        <fullName evidence="2">Uncharacterized protein</fullName>
    </submittedName>
</protein>
<organism evidence="2 3">
    <name type="scientific">Schizopora paradoxa</name>
    <dbReference type="NCBI Taxonomy" id="27342"/>
    <lineage>
        <taxon>Eukaryota</taxon>
        <taxon>Fungi</taxon>
        <taxon>Dikarya</taxon>
        <taxon>Basidiomycota</taxon>
        <taxon>Agaricomycotina</taxon>
        <taxon>Agaricomycetes</taxon>
        <taxon>Hymenochaetales</taxon>
        <taxon>Schizoporaceae</taxon>
        <taxon>Schizopora</taxon>
    </lineage>
</organism>
<proteinExistence type="predicted"/>
<reference evidence="2 3" key="1">
    <citation type="submission" date="2015-04" db="EMBL/GenBank/DDBJ databases">
        <title>Complete genome sequence of Schizopora paradoxa KUC8140, a cosmopolitan wood degrader in East Asia.</title>
        <authorList>
            <consortium name="DOE Joint Genome Institute"/>
            <person name="Min B."/>
            <person name="Park H."/>
            <person name="Jang Y."/>
            <person name="Kim J.-J."/>
            <person name="Kim K.H."/>
            <person name="Pangilinan J."/>
            <person name="Lipzen A."/>
            <person name="Riley R."/>
            <person name="Grigoriev I.V."/>
            <person name="Spatafora J.W."/>
            <person name="Choi I.-G."/>
        </authorList>
    </citation>
    <scope>NUCLEOTIDE SEQUENCE [LARGE SCALE GENOMIC DNA]</scope>
    <source>
        <strain evidence="2 3">KUC8140</strain>
    </source>
</reference>
<evidence type="ECO:0000256" key="1">
    <source>
        <dbReference type="SAM" id="MobiDB-lite"/>
    </source>
</evidence>